<dbReference type="RefSeq" id="WP_097441549.1">
    <property type="nucleotide sequence ID" value="NZ_NBWU01000001.1"/>
</dbReference>
<accession>A0A2A4GE04</accession>
<keyword evidence="3" id="KW-1185">Reference proteome</keyword>
<dbReference type="OrthoDB" id="333383at2"/>
<sequence>MGAISRKKIISSFMEAWNAHDIDGIMKYMDEDSAFMEAAGMEVGGKVHVGKAKVRQGFSAVLERFPDAQWQLGEILVQGPRAYVEWMFTASVSNNRRIQVNGIDILHFRGAKIKLKDSYIKNRPPVAA</sequence>
<gene>
    <name evidence="2" type="ORF">B7P33_01615</name>
</gene>
<dbReference type="InterPro" id="IPR037401">
    <property type="entry name" value="SnoaL-like"/>
</dbReference>
<feature type="domain" description="SnoaL-like" evidence="1">
    <location>
        <begin position="12"/>
        <end position="114"/>
    </location>
</feature>
<organism evidence="2 3">
    <name type="scientific">Sediminicola luteus</name>
    <dbReference type="NCBI Taxonomy" id="319238"/>
    <lineage>
        <taxon>Bacteria</taxon>
        <taxon>Pseudomonadati</taxon>
        <taxon>Bacteroidota</taxon>
        <taxon>Flavobacteriia</taxon>
        <taxon>Flavobacteriales</taxon>
        <taxon>Flavobacteriaceae</taxon>
        <taxon>Sediminicola</taxon>
    </lineage>
</organism>
<reference evidence="2 3" key="1">
    <citation type="submission" date="2017-04" db="EMBL/GenBank/DDBJ databases">
        <title>A new member of the family Flavobacteriaceae isolated from ascidians.</title>
        <authorList>
            <person name="Chen L."/>
        </authorList>
    </citation>
    <scope>NUCLEOTIDE SEQUENCE [LARGE SCALE GENOMIC DNA]</scope>
    <source>
        <strain evidence="2 3">HQA918</strain>
    </source>
</reference>
<evidence type="ECO:0000259" key="1">
    <source>
        <dbReference type="Pfam" id="PF12680"/>
    </source>
</evidence>
<proteinExistence type="predicted"/>
<dbReference type="Proteomes" id="UP000219559">
    <property type="component" value="Unassembled WGS sequence"/>
</dbReference>
<dbReference type="SUPFAM" id="SSF54427">
    <property type="entry name" value="NTF2-like"/>
    <property type="match status" value="1"/>
</dbReference>
<dbReference type="Gene3D" id="3.10.450.50">
    <property type="match status" value="1"/>
</dbReference>
<name>A0A2A4GE04_9FLAO</name>
<protein>
    <recommendedName>
        <fullName evidence="1">SnoaL-like domain-containing protein</fullName>
    </recommendedName>
</protein>
<dbReference type="EMBL" id="NBWU01000001">
    <property type="protein sequence ID" value="PCE66025.1"/>
    <property type="molecule type" value="Genomic_DNA"/>
</dbReference>
<evidence type="ECO:0000313" key="2">
    <source>
        <dbReference type="EMBL" id="PCE66025.1"/>
    </source>
</evidence>
<dbReference type="InterPro" id="IPR032710">
    <property type="entry name" value="NTF2-like_dom_sf"/>
</dbReference>
<evidence type="ECO:0000313" key="3">
    <source>
        <dbReference type="Proteomes" id="UP000219559"/>
    </source>
</evidence>
<comment type="caution">
    <text evidence="2">The sequence shown here is derived from an EMBL/GenBank/DDBJ whole genome shotgun (WGS) entry which is preliminary data.</text>
</comment>
<dbReference type="Pfam" id="PF12680">
    <property type="entry name" value="SnoaL_2"/>
    <property type="match status" value="1"/>
</dbReference>
<dbReference type="AlphaFoldDB" id="A0A2A4GE04"/>